<dbReference type="InterPro" id="IPR001959">
    <property type="entry name" value="Transposase"/>
</dbReference>
<sequence length="377" mass="44084">MRKTYKYRLYTCERNKHLVESIELASVVWNHFVALTRRYYEIYGEYPGYYALKKHLTKLKQRDKGHWYDLNSQALQNVIERLDQAYQRFFEIDSAGRPGFKKREKYTSFTLTQTGWKLLGGNRVRIQNHNYKFVKSRPIKGEIKTVTIKRDACGYLWICFSVEKEPPTPELPRTGNAVGLDFGLKDFLVTSDGDRIQAPEPLQESLEEVQDLHKELSRKKRGSNNRKKAKRRLARKYRQIDNQRKDFHFKLARRLFSRYDVVCIEELNVGVMKELWGRKVSDLGFASFVKILEHVAQKEGKEVRKIDRWFPSSQTCSDCSHRYEDLSLEERTWTCEECGSLHDRDLNAARNVLERALSSAEAGVRPSGAAARVARSS</sequence>
<name>A0A9X2RBM0_9BACT</name>
<keyword evidence="4" id="KW-0238">DNA-binding</keyword>
<dbReference type="GO" id="GO:0003677">
    <property type="term" value="F:DNA binding"/>
    <property type="evidence" value="ECO:0007669"/>
    <property type="project" value="UniProtKB-KW"/>
</dbReference>
<keyword evidence="5" id="KW-0233">DNA recombination</keyword>
<reference evidence="9" key="1">
    <citation type="submission" date="2022-08" db="EMBL/GenBank/DDBJ databases">
        <title>Genomic Encyclopedia of Type Strains, Phase V (KMG-V): Genome sequencing to study the core and pangenomes of soil and plant-associated prokaryotes.</title>
        <authorList>
            <person name="Whitman W."/>
        </authorList>
    </citation>
    <scope>NUCLEOTIDE SEQUENCE</scope>
    <source>
        <strain evidence="9">SP2016B</strain>
    </source>
</reference>
<dbReference type="Proteomes" id="UP001155034">
    <property type="component" value="Unassembled WGS sequence"/>
</dbReference>
<evidence type="ECO:0000256" key="2">
    <source>
        <dbReference type="ARBA" id="ARBA00011044"/>
    </source>
</evidence>
<feature type="region of interest" description="Disordered" evidence="6">
    <location>
        <begin position="213"/>
        <end position="232"/>
    </location>
</feature>
<comment type="similarity">
    <text evidence="2">In the N-terminal section; belongs to the transposase 2 family.</text>
</comment>
<keyword evidence="3" id="KW-0815">Transposition</keyword>
<evidence type="ECO:0000259" key="8">
    <source>
        <dbReference type="Pfam" id="PF07282"/>
    </source>
</evidence>
<protein>
    <submittedName>
        <fullName evidence="9">Transposase</fullName>
    </submittedName>
</protein>
<dbReference type="PANTHER" id="PTHR30405:SF25">
    <property type="entry name" value="RNA-GUIDED DNA ENDONUCLEASE INSQ-RELATED"/>
    <property type="match status" value="1"/>
</dbReference>
<evidence type="ECO:0000313" key="10">
    <source>
        <dbReference type="Proteomes" id="UP001155034"/>
    </source>
</evidence>
<dbReference type="InterPro" id="IPR051399">
    <property type="entry name" value="RNA-guided_DNA_endo/Transpos"/>
</dbReference>
<evidence type="ECO:0000313" key="9">
    <source>
        <dbReference type="EMBL" id="MCS3864716.1"/>
    </source>
</evidence>
<dbReference type="PANTHER" id="PTHR30405">
    <property type="entry name" value="TRANSPOSASE"/>
    <property type="match status" value="1"/>
</dbReference>
<dbReference type="GO" id="GO:0032196">
    <property type="term" value="P:transposition"/>
    <property type="evidence" value="ECO:0007669"/>
    <property type="project" value="UniProtKB-KW"/>
</dbReference>
<evidence type="ECO:0000256" key="5">
    <source>
        <dbReference type="ARBA" id="ARBA00023172"/>
    </source>
</evidence>
<dbReference type="RefSeq" id="WP_259083353.1">
    <property type="nucleotide sequence ID" value="NZ_JANTYZ010000002.1"/>
</dbReference>
<dbReference type="NCBIfam" id="NF040570">
    <property type="entry name" value="guided_TnpB"/>
    <property type="match status" value="1"/>
</dbReference>
<dbReference type="InterPro" id="IPR010095">
    <property type="entry name" value="Cas12f1-like_TNB"/>
</dbReference>
<dbReference type="Pfam" id="PF07282">
    <property type="entry name" value="Cas12f1-like_TNB"/>
    <property type="match status" value="1"/>
</dbReference>
<feature type="compositionally biased region" description="Basic residues" evidence="6">
    <location>
        <begin position="216"/>
        <end position="232"/>
    </location>
</feature>
<comment type="similarity">
    <text evidence="1">In the C-terminal section; belongs to the transposase 35 family.</text>
</comment>
<feature type="domain" description="Probable transposase IS891/IS1136/IS1341" evidence="7">
    <location>
        <begin position="161"/>
        <end position="274"/>
    </location>
</feature>
<dbReference type="GO" id="GO:0006310">
    <property type="term" value="P:DNA recombination"/>
    <property type="evidence" value="ECO:0007669"/>
    <property type="project" value="UniProtKB-KW"/>
</dbReference>
<evidence type="ECO:0000259" key="7">
    <source>
        <dbReference type="Pfam" id="PF01385"/>
    </source>
</evidence>
<dbReference type="EMBL" id="JANTYZ010000002">
    <property type="protein sequence ID" value="MCS3864716.1"/>
    <property type="molecule type" value="Genomic_DNA"/>
</dbReference>
<accession>A0A9X2RBM0</accession>
<proteinExistence type="inferred from homology"/>
<dbReference type="Pfam" id="PF01385">
    <property type="entry name" value="OrfB_IS605"/>
    <property type="match status" value="1"/>
</dbReference>
<evidence type="ECO:0000256" key="1">
    <source>
        <dbReference type="ARBA" id="ARBA00008761"/>
    </source>
</evidence>
<evidence type="ECO:0000256" key="6">
    <source>
        <dbReference type="SAM" id="MobiDB-lite"/>
    </source>
</evidence>
<feature type="domain" description="Cas12f1-like TNB" evidence="8">
    <location>
        <begin position="285"/>
        <end position="352"/>
    </location>
</feature>
<organism evidence="9 10">
    <name type="scientific">Salinibacter ruber</name>
    <dbReference type="NCBI Taxonomy" id="146919"/>
    <lineage>
        <taxon>Bacteria</taxon>
        <taxon>Pseudomonadati</taxon>
        <taxon>Rhodothermota</taxon>
        <taxon>Rhodothermia</taxon>
        <taxon>Rhodothermales</taxon>
        <taxon>Salinibacteraceae</taxon>
        <taxon>Salinibacter</taxon>
    </lineage>
</organism>
<dbReference type="AlphaFoldDB" id="A0A9X2RBM0"/>
<evidence type="ECO:0000256" key="4">
    <source>
        <dbReference type="ARBA" id="ARBA00023125"/>
    </source>
</evidence>
<gene>
    <name evidence="9" type="ORF">GGP82_001262</name>
</gene>
<comment type="caution">
    <text evidence="9">The sequence shown here is derived from an EMBL/GenBank/DDBJ whole genome shotgun (WGS) entry which is preliminary data.</text>
</comment>
<evidence type="ECO:0000256" key="3">
    <source>
        <dbReference type="ARBA" id="ARBA00022578"/>
    </source>
</evidence>